<keyword evidence="2" id="KW-0677">Repeat</keyword>
<feature type="domain" description="RRM" evidence="6">
    <location>
        <begin position="416"/>
        <end position="490"/>
    </location>
</feature>
<dbReference type="EMBL" id="GBHO01036679">
    <property type="protein sequence ID" value="JAG06925.1"/>
    <property type="molecule type" value="Transcribed_RNA"/>
</dbReference>
<feature type="domain" description="RRM" evidence="6">
    <location>
        <begin position="214"/>
        <end position="290"/>
    </location>
</feature>
<dbReference type="Pfam" id="PF13893">
    <property type="entry name" value="RRM_5"/>
    <property type="match status" value="2"/>
</dbReference>
<dbReference type="InterPro" id="IPR035979">
    <property type="entry name" value="RBD_domain_sf"/>
</dbReference>
<protein>
    <submittedName>
        <fullName evidence="7">Polypyrimidine tract-binding protein 3</fullName>
    </submittedName>
</protein>
<dbReference type="Pfam" id="PF11835">
    <property type="entry name" value="RRM_8"/>
    <property type="match status" value="1"/>
</dbReference>
<feature type="compositionally biased region" description="Basic and acidic residues" evidence="5">
    <location>
        <begin position="59"/>
        <end position="74"/>
    </location>
</feature>
<dbReference type="InterPro" id="IPR021790">
    <property type="entry name" value="PTBP1-like_RRM2"/>
</dbReference>
<dbReference type="GO" id="GO:0003723">
    <property type="term" value="F:RNA binding"/>
    <property type="evidence" value="ECO:0007669"/>
    <property type="project" value="UniProtKB-UniRule"/>
</dbReference>
<evidence type="ECO:0000256" key="2">
    <source>
        <dbReference type="ARBA" id="ARBA00022737"/>
    </source>
</evidence>
<feature type="compositionally biased region" description="Gly residues" evidence="5">
    <location>
        <begin position="312"/>
        <end position="322"/>
    </location>
</feature>
<feature type="region of interest" description="Disordered" evidence="5">
    <location>
        <begin position="1"/>
        <end position="20"/>
    </location>
</feature>
<dbReference type="InterPro" id="IPR055204">
    <property type="entry name" value="HNRNPL_RRM"/>
</dbReference>
<dbReference type="FunFam" id="3.30.70.330:FF:000018">
    <property type="entry name" value="Polypyrimidine tract-binding protein 2 isoform 1"/>
    <property type="match status" value="1"/>
</dbReference>
<reference evidence="7" key="2">
    <citation type="submission" date="2014-07" db="EMBL/GenBank/DDBJ databases">
        <authorList>
            <person name="Hull J."/>
        </authorList>
    </citation>
    <scope>NUCLEOTIDE SEQUENCE</scope>
</reference>
<dbReference type="InterPro" id="IPR006536">
    <property type="entry name" value="HnRNP-L/PTB"/>
</dbReference>
<dbReference type="SUPFAM" id="SSF54928">
    <property type="entry name" value="RNA-binding domain, RBD"/>
    <property type="match status" value="4"/>
</dbReference>
<keyword evidence="3 4" id="KW-0694">RNA-binding</keyword>
<accession>A0A0A9WEP6</accession>
<dbReference type="Gene3D" id="3.30.70.330">
    <property type="match status" value="4"/>
</dbReference>
<sequence>MKRPLAVLLPPPSPPAPQLLHPLAVTRDLIYGSPDPKYERGSDVLGVPGQEGSMSPQHNHSDNNNDAKKAKLDKTQIKPSRVIHIRNIPNEVTEAEIIHMGIPFGRVTNVLVLKGKNQAFLEMGDELAASTMVSYFGTCMPQLRGRAVYVQFSNHKELKTDQSHSNAKTALGLLALQSFGQGNFQQNASAQAALQAAQALTGGNDIQGGPNTVLRVVVEHMMYPISLDIIYQIFSRYGKVLKIVTFTKNNSFQVLVQFQDVVSAQTAKMALDGQNVYNGCCTLRIEYSKLTSLNVKYNNDKSRDYTNPGLPNGEGGESGGGGLQADQLLPQLMLTNPLARRFEPRLPGGQGVLPSPFGPLPGLTSPLAAQFTPGSPVTGLPLTAGGFAMPTSAATALAAQTALARLPGGQLSSTSCVLLVSNLNEEIITTDALFVLFGVYGDVQRVKILYNKKDSALIQVAEPHQANLAIMHLDKVRLYGKQMRVMSSKHQTVQLPKDGQPDAGLTKDYTSSNLHRFKKPGSKNYQNIYPPSSTLHLSNIPPNITEEDLKEAFTEAGFTVTGFKFFPKDKKMALLELPSVDEAVEALIKMHNHQLSDQNHLRVSFSKSNIQASTLR</sequence>
<dbReference type="Pfam" id="PF22976">
    <property type="entry name" value="RRM_10"/>
    <property type="match status" value="1"/>
</dbReference>
<dbReference type="InterPro" id="IPR000504">
    <property type="entry name" value="RRM_dom"/>
</dbReference>
<dbReference type="NCBIfam" id="TIGR01649">
    <property type="entry name" value="hnRNP-L_PTB"/>
    <property type="match status" value="1"/>
</dbReference>
<organism evidence="7">
    <name type="scientific">Lygus hesperus</name>
    <name type="common">Western plant bug</name>
    <dbReference type="NCBI Taxonomy" id="30085"/>
    <lineage>
        <taxon>Eukaryota</taxon>
        <taxon>Metazoa</taxon>
        <taxon>Ecdysozoa</taxon>
        <taxon>Arthropoda</taxon>
        <taxon>Hexapoda</taxon>
        <taxon>Insecta</taxon>
        <taxon>Pterygota</taxon>
        <taxon>Neoptera</taxon>
        <taxon>Paraneoptera</taxon>
        <taxon>Hemiptera</taxon>
        <taxon>Heteroptera</taxon>
        <taxon>Panheteroptera</taxon>
        <taxon>Cimicomorpha</taxon>
        <taxon>Miridae</taxon>
        <taxon>Mirini</taxon>
        <taxon>Lygus</taxon>
    </lineage>
</organism>
<name>A0A0A9WEP6_LYGHE</name>
<dbReference type="SMART" id="SM00360">
    <property type="entry name" value="RRM"/>
    <property type="match status" value="4"/>
</dbReference>
<dbReference type="CDD" id="cd12425">
    <property type="entry name" value="RRM4_PTBP1_like"/>
    <property type="match status" value="1"/>
</dbReference>
<dbReference type="InterPro" id="IPR012677">
    <property type="entry name" value="Nucleotide-bd_a/b_plait_sf"/>
</dbReference>
<dbReference type="PROSITE" id="PS50102">
    <property type="entry name" value="RRM"/>
    <property type="match status" value="4"/>
</dbReference>
<dbReference type="GO" id="GO:0006397">
    <property type="term" value="P:mRNA processing"/>
    <property type="evidence" value="ECO:0007669"/>
    <property type="project" value="InterPro"/>
</dbReference>
<evidence type="ECO:0000313" key="8">
    <source>
        <dbReference type="EMBL" id="JAG06925.1"/>
    </source>
</evidence>
<gene>
    <name evidence="7" type="primary">PTBP3_21</name>
    <name evidence="9" type="synonym">PTBP3_0</name>
    <name evidence="8" type="synonym">PTBP3_14</name>
    <name evidence="8" type="ORF">CM83_72356</name>
    <name evidence="7" type="ORF">CM83_72359</name>
    <name evidence="9" type="ORF">g.86211</name>
</gene>
<dbReference type="CDD" id="cd12693">
    <property type="entry name" value="RRM2_PTBP1_like"/>
    <property type="match status" value="1"/>
</dbReference>
<keyword evidence="1" id="KW-0597">Phosphoprotein</keyword>
<reference evidence="9" key="3">
    <citation type="journal article" date="2016" name="Gigascience">
        <title>De novo construction of an expanded transcriptome assembly for the western tarnished plant bug, Lygus hesperus.</title>
        <authorList>
            <person name="Tassone E.E."/>
            <person name="Geib S.M."/>
            <person name="Hall B."/>
            <person name="Fabrick J.A."/>
            <person name="Brent C.S."/>
            <person name="Hull J.J."/>
        </authorList>
    </citation>
    <scope>NUCLEOTIDE SEQUENCE</scope>
</reference>
<dbReference type="FunFam" id="3.30.70.330:FF:000036">
    <property type="entry name" value="polypyrimidine tract-binding protein 1 isoform X2"/>
    <property type="match status" value="1"/>
</dbReference>
<dbReference type="FunFam" id="3.30.70.330:FF:000341">
    <property type="entry name" value="Hephaestus, isoform C"/>
    <property type="match status" value="1"/>
</dbReference>
<dbReference type="PANTHER" id="PTHR15592">
    <property type="entry name" value="MATRIN 3/NUCLEAR PROTEIN 220-RELATED"/>
    <property type="match status" value="1"/>
</dbReference>
<evidence type="ECO:0000256" key="5">
    <source>
        <dbReference type="SAM" id="MobiDB-lite"/>
    </source>
</evidence>
<reference evidence="7" key="1">
    <citation type="journal article" date="2014" name="PLoS ONE">
        <title>Transcriptome-Based Identification of ABC Transporters in the Western Tarnished Plant Bug Lygus hesperus.</title>
        <authorList>
            <person name="Hull J.J."/>
            <person name="Chaney K."/>
            <person name="Geib S.M."/>
            <person name="Fabrick J.A."/>
            <person name="Brent C.S."/>
            <person name="Walsh D."/>
            <person name="Lavine L.C."/>
        </authorList>
    </citation>
    <scope>NUCLEOTIDE SEQUENCE</scope>
</reference>
<feature type="region of interest" description="Disordered" evidence="5">
    <location>
        <begin position="301"/>
        <end position="322"/>
    </location>
</feature>
<evidence type="ECO:0000256" key="3">
    <source>
        <dbReference type="ARBA" id="ARBA00022884"/>
    </source>
</evidence>
<evidence type="ECO:0000313" key="9">
    <source>
        <dbReference type="EMBL" id="JAP97531.1"/>
    </source>
</evidence>
<dbReference type="GO" id="GO:0005634">
    <property type="term" value="C:nucleus"/>
    <property type="evidence" value="ECO:0007669"/>
    <property type="project" value="InterPro"/>
</dbReference>
<proteinExistence type="predicted"/>
<dbReference type="EMBL" id="GDHC01021097">
    <property type="protein sequence ID" value="JAP97531.1"/>
    <property type="molecule type" value="Transcribed_RNA"/>
</dbReference>
<dbReference type="CDD" id="cd12423">
    <property type="entry name" value="RRM3_PTBP1_like"/>
    <property type="match status" value="1"/>
</dbReference>
<feature type="region of interest" description="Disordered" evidence="5">
    <location>
        <begin position="31"/>
        <end position="74"/>
    </location>
</feature>
<evidence type="ECO:0000259" key="6">
    <source>
        <dbReference type="PROSITE" id="PS50102"/>
    </source>
</evidence>
<dbReference type="AlphaFoldDB" id="A0A0A9WEP6"/>
<evidence type="ECO:0000256" key="4">
    <source>
        <dbReference type="PROSITE-ProRule" id="PRU00176"/>
    </source>
</evidence>
<evidence type="ECO:0000256" key="1">
    <source>
        <dbReference type="ARBA" id="ARBA00022553"/>
    </source>
</evidence>
<evidence type="ECO:0000313" key="7">
    <source>
        <dbReference type="EMBL" id="JAG06922.1"/>
    </source>
</evidence>
<dbReference type="EMBL" id="GBHO01036682">
    <property type="protein sequence ID" value="JAG06922.1"/>
    <property type="molecule type" value="Transcribed_RNA"/>
</dbReference>
<feature type="domain" description="RRM" evidence="6">
    <location>
        <begin position="81"/>
        <end position="165"/>
    </location>
</feature>
<feature type="domain" description="RRM" evidence="6">
    <location>
        <begin position="533"/>
        <end position="608"/>
    </location>
</feature>